<dbReference type="NCBIfam" id="TIGR01536">
    <property type="entry name" value="asn_synth_AEB"/>
    <property type="match status" value="1"/>
</dbReference>
<evidence type="ECO:0000256" key="1">
    <source>
        <dbReference type="ARBA" id="ARBA00005187"/>
    </source>
</evidence>
<dbReference type="SUPFAM" id="SSF56235">
    <property type="entry name" value="N-terminal nucleophile aminohydrolases (Ntn hydrolases)"/>
    <property type="match status" value="1"/>
</dbReference>
<dbReference type="PROSITE" id="PS51278">
    <property type="entry name" value="GATASE_TYPE_2"/>
    <property type="match status" value="1"/>
</dbReference>
<dbReference type="Gene3D" id="3.60.20.10">
    <property type="entry name" value="Glutamine Phosphoribosylpyrophosphate, subunit 1, domain 1"/>
    <property type="match status" value="1"/>
</dbReference>
<evidence type="ECO:0000313" key="10">
    <source>
        <dbReference type="EMBL" id="MCS4159156.1"/>
    </source>
</evidence>
<evidence type="ECO:0000313" key="11">
    <source>
        <dbReference type="Proteomes" id="UP001155110"/>
    </source>
</evidence>
<comment type="catalytic activity">
    <reaction evidence="7">
        <text>L-aspartate + L-glutamine + ATP + H2O = L-asparagine + L-glutamate + AMP + diphosphate + H(+)</text>
        <dbReference type="Rhea" id="RHEA:12228"/>
        <dbReference type="ChEBI" id="CHEBI:15377"/>
        <dbReference type="ChEBI" id="CHEBI:15378"/>
        <dbReference type="ChEBI" id="CHEBI:29985"/>
        <dbReference type="ChEBI" id="CHEBI:29991"/>
        <dbReference type="ChEBI" id="CHEBI:30616"/>
        <dbReference type="ChEBI" id="CHEBI:33019"/>
        <dbReference type="ChEBI" id="CHEBI:58048"/>
        <dbReference type="ChEBI" id="CHEBI:58359"/>
        <dbReference type="ChEBI" id="CHEBI:456215"/>
        <dbReference type="EC" id="6.3.5.4"/>
    </reaction>
</comment>
<dbReference type="PIRSF" id="PIRSF001589">
    <property type="entry name" value="Asn_synthetase_glu-h"/>
    <property type="match status" value="1"/>
</dbReference>
<dbReference type="EMBL" id="JANTZM010000019">
    <property type="protein sequence ID" value="MCS4159156.1"/>
    <property type="molecule type" value="Genomic_DNA"/>
</dbReference>
<evidence type="ECO:0000259" key="9">
    <source>
        <dbReference type="PROSITE" id="PS51278"/>
    </source>
</evidence>
<feature type="domain" description="Glutamine amidotransferase type-2" evidence="9">
    <location>
        <begin position="2"/>
        <end position="213"/>
    </location>
</feature>
<feature type="binding site" evidence="8">
    <location>
        <position position="99"/>
    </location>
    <ligand>
        <name>L-glutamine</name>
        <dbReference type="ChEBI" id="CHEBI:58359"/>
    </ligand>
</feature>
<comment type="similarity">
    <text evidence="2">Belongs to the asparagine synthetase family.</text>
</comment>
<proteinExistence type="inferred from homology"/>
<keyword evidence="4 8" id="KW-0547">Nucleotide-binding</keyword>
<dbReference type="GO" id="GO:0005524">
    <property type="term" value="F:ATP binding"/>
    <property type="evidence" value="ECO:0007669"/>
    <property type="project" value="UniProtKB-KW"/>
</dbReference>
<dbReference type="GO" id="GO:0005829">
    <property type="term" value="C:cytosol"/>
    <property type="evidence" value="ECO:0007669"/>
    <property type="project" value="TreeGrafter"/>
</dbReference>
<comment type="pathway">
    <text evidence="1">Amino-acid biosynthesis; L-asparagine biosynthesis; L-asparagine from L-aspartate (L-Gln route): step 1/1.</text>
</comment>
<dbReference type="NCBIfam" id="NF033535">
    <property type="entry name" value="lass_lactam_cya"/>
    <property type="match status" value="1"/>
</dbReference>
<gene>
    <name evidence="10" type="ORF">GGP99_003142</name>
</gene>
<evidence type="ECO:0000256" key="5">
    <source>
        <dbReference type="ARBA" id="ARBA00022840"/>
    </source>
</evidence>
<dbReference type="EC" id="6.3.5.4" evidence="3"/>
<evidence type="ECO:0000256" key="7">
    <source>
        <dbReference type="ARBA" id="ARBA00048741"/>
    </source>
</evidence>
<protein>
    <recommendedName>
        <fullName evidence="3">asparagine synthase (glutamine-hydrolyzing)</fullName>
        <ecNumber evidence="3">6.3.5.4</ecNumber>
    </recommendedName>
</protein>
<dbReference type="InterPro" id="IPR001962">
    <property type="entry name" value="Asn_synthase"/>
</dbReference>
<keyword evidence="5 8" id="KW-0067">ATP-binding</keyword>
<evidence type="ECO:0000256" key="2">
    <source>
        <dbReference type="ARBA" id="ARBA00005752"/>
    </source>
</evidence>
<keyword evidence="6" id="KW-0315">Glutamine amidotransferase</keyword>
<dbReference type="InterPro" id="IPR029055">
    <property type="entry name" value="Ntn_hydrolases_N"/>
</dbReference>
<organism evidence="10 11">
    <name type="scientific">Salinibacter ruber</name>
    <dbReference type="NCBI Taxonomy" id="146919"/>
    <lineage>
        <taxon>Bacteria</taxon>
        <taxon>Pseudomonadati</taxon>
        <taxon>Rhodothermota</taxon>
        <taxon>Rhodothermia</taxon>
        <taxon>Rhodothermales</taxon>
        <taxon>Salinibacteraceae</taxon>
        <taxon>Salinibacter</taxon>
    </lineage>
</organism>
<evidence type="ECO:0000256" key="6">
    <source>
        <dbReference type="ARBA" id="ARBA00022962"/>
    </source>
</evidence>
<sequence length="680" mass="77971">MSGVAGIYYLDGRPVEEEVDRMVDVMEHRGPDGINTWRSEAVGLGHCMLETTPEDQHESLPLIDRGGALVATADARIDNRDDIIKTLGLQRPKGPPITDTELILAAYKQWGEDCPQHLLGAFVFAIWDEKNERLFLGRDQFGIKQLYFYHKNGRHFYFASEIKSLLSLSDVPEKIDELTLGIHLANGRPDGERTIFQNILRFPPGHALTATPCKVRRRQYWSLSATDVPSDLTDEEYAERFRNIFEEAVRCRLRSTRSVGSELSGGLDSSYVTCVAHRILRKSTDRNTLHTFSTVYDRFDECDERPYIQEVTKKEGIEPHYTIVEEQSIIDLLDEIYDYLDDGRVSGNHHLNWLTARQAGRSPVRVLLTGQDGDTTVHHGWQYFLELARGRKWEEFARLANQTIRVLQRDDGVVERQETWSEPEDILGDYGSVYLLRWAKKGNYLKLLSSLVEISKHFSVSPWLILQNMWREVVFPAYYWRKSRQSPSQPNVPKTIAPQFADDVGLKEYLSKRSSQSNEEPRHITARNAQARILKSSYLVSSFEKIAHYAAAAGVEARHPFMDKRLIEFCLGLPPQQSLSKGWSRAVMRRAMKGVVPEPIRQRTEKANLAAPFRYLLIDLGGGEIEQILRYDTGKMGNYVNQSYLSSLYKDAKEEKGSVSQDELHTFAKAISMLHWSRRR</sequence>
<dbReference type="InterPro" id="IPR033738">
    <property type="entry name" value="AsnB_N"/>
</dbReference>
<dbReference type="Pfam" id="PF00733">
    <property type="entry name" value="Asn_synthase"/>
    <property type="match status" value="1"/>
</dbReference>
<dbReference type="Pfam" id="PF13537">
    <property type="entry name" value="GATase_7"/>
    <property type="match status" value="1"/>
</dbReference>
<dbReference type="Proteomes" id="UP001155110">
    <property type="component" value="Unassembled WGS sequence"/>
</dbReference>
<name>A0AAW5PBJ3_9BACT</name>
<evidence type="ECO:0000256" key="4">
    <source>
        <dbReference type="ARBA" id="ARBA00022741"/>
    </source>
</evidence>
<dbReference type="Gene3D" id="3.40.50.620">
    <property type="entry name" value="HUPs"/>
    <property type="match status" value="2"/>
</dbReference>
<dbReference type="InterPro" id="IPR017932">
    <property type="entry name" value="GATase_2_dom"/>
</dbReference>
<dbReference type="InterPro" id="IPR014729">
    <property type="entry name" value="Rossmann-like_a/b/a_fold"/>
</dbReference>
<dbReference type="InterPro" id="IPR006426">
    <property type="entry name" value="Asn_synth_AEB"/>
</dbReference>
<dbReference type="PANTHER" id="PTHR43284">
    <property type="entry name" value="ASPARAGINE SYNTHETASE (GLUTAMINE-HYDROLYZING)"/>
    <property type="match status" value="1"/>
</dbReference>
<dbReference type="GO" id="GO:0004066">
    <property type="term" value="F:asparagine synthase (glutamine-hydrolyzing) activity"/>
    <property type="evidence" value="ECO:0007669"/>
    <property type="project" value="UniProtKB-EC"/>
</dbReference>
<dbReference type="RefSeq" id="WP_259060058.1">
    <property type="nucleotide sequence ID" value="NZ_JANTZM010000019.1"/>
</dbReference>
<dbReference type="SUPFAM" id="SSF52402">
    <property type="entry name" value="Adenine nucleotide alpha hydrolases-like"/>
    <property type="match status" value="1"/>
</dbReference>
<dbReference type="AlphaFoldDB" id="A0AAW5PBJ3"/>
<keyword evidence="10" id="KW-0436">Ligase</keyword>
<comment type="caution">
    <text evidence="10">The sequence shown here is derived from an EMBL/GenBank/DDBJ whole genome shotgun (WGS) entry which is preliminary data.</text>
</comment>
<dbReference type="PANTHER" id="PTHR43284:SF1">
    <property type="entry name" value="ASPARAGINE SYNTHETASE"/>
    <property type="match status" value="1"/>
</dbReference>
<accession>A0AAW5PBJ3</accession>
<dbReference type="InterPro" id="IPR051786">
    <property type="entry name" value="ASN_synthetase/amidase"/>
</dbReference>
<evidence type="ECO:0000256" key="3">
    <source>
        <dbReference type="ARBA" id="ARBA00012737"/>
    </source>
</evidence>
<reference evidence="10" key="1">
    <citation type="submission" date="2022-08" db="EMBL/GenBank/DDBJ databases">
        <title>Genomic Encyclopedia of Type Strains, Phase V (KMG-V): Genome sequencing to study the core and pangenomes of soil and plant-associated prokaryotes.</title>
        <authorList>
            <person name="Whitman W."/>
        </authorList>
    </citation>
    <scope>NUCLEOTIDE SEQUENCE</scope>
    <source>
        <strain evidence="10">SP3002</strain>
    </source>
</reference>
<dbReference type="CDD" id="cd00712">
    <property type="entry name" value="AsnB"/>
    <property type="match status" value="1"/>
</dbReference>
<dbReference type="GO" id="GO:0006529">
    <property type="term" value="P:asparagine biosynthetic process"/>
    <property type="evidence" value="ECO:0007669"/>
    <property type="project" value="InterPro"/>
</dbReference>
<evidence type="ECO:0000256" key="8">
    <source>
        <dbReference type="PIRSR" id="PIRSR001589-2"/>
    </source>
</evidence>